<keyword evidence="5" id="KW-1185">Reference proteome</keyword>
<organism evidence="4 5">
    <name type="scientific">Herbaspirillum hiltneri N3</name>
    <dbReference type="NCBI Taxonomy" id="1262470"/>
    <lineage>
        <taxon>Bacteria</taxon>
        <taxon>Pseudomonadati</taxon>
        <taxon>Pseudomonadota</taxon>
        <taxon>Betaproteobacteria</taxon>
        <taxon>Burkholderiales</taxon>
        <taxon>Oxalobacteraceae</taxon>
        <taxon>Herbaspirillum</taxon>
    </lineage>
</organism>
<protein>
    <submittedName>
        <fullName evidence="4">NAD-dependent dehydratase</fullName>
    </submittedName>
</protein>
<gene>
    <name evidence="4" type="ORF">F506_00445</name>
</gene>
<dbReference type="Pfam" id="PF01370">
    <property type="entry name" value="Epimerase"/>
    <property type="match status" value="1"/>
</dbReference>
<evidence type="ECO:0000256" key="2">
    <source>
        <dbReference type="ARBA" id="ARBA00023277"/>
    </source>
</evidence>
<dbReference type="Proteomes" id="UP000063429">
    <property type="component" value="Chromosome"/>
</dbReference>
<reference evidence="5" key="1">
    <citation type="journal article" date="2015" name="Genome Announc.">
        <title>Complete Genome Sequence of Herbaspirillum hiltneri N3 (DSM 17495), Isolated from Surface-Sterilized Wheat Roots.</title>
        <authorList>
            <person name="Guizelini D."/>
            <person name="Saizaki P.M."/>
            <person name="Coimbra N.A."/>
            <person name="Weiss V.A."/>
            <person name="Faoro H."/>
            <person name="Sfeir M.Z."/>
            <person name="Baura V.A."/>
            <person name="Monteiro R.A."/>
            <person name="Chubatsu L.S."/>
            <person name="Souza E.M."/>
            <person name="Cruz L.M."/>
            <person name="Pedrosa F.O."/>
            <person name="Raittz R.T."/>
            <person name="Marchaukoski J.N."/>
            <person name="Steffens M.B."/>
        </authorList>
    </citation>
    <scope>NUCLEOTIDE SEQUENCE [LARGE SCALE GENOMIC DNA]</scope>
    <source>
        <strain evidence="5">N3</strain>
    </source>
</reference>
<dbReference type="InterPro" id="IPR036291">
    <property type="entry name" value="NAD(P)-bd_dom_sf"/>
</dbReference>
<dbReference type="EMBL" id="CP011409">
    <property type="protein sequence ID" value="AKZ61333.1"/>
    <property type="molecule type" value="Genomic_DNA"/>
</dbReference>
<evidence type="ECO:0000259" key="3">
    <source>
        <dbReference type="Pfam" id="PF01370"/>
    </source>
</evidence>
<proteinExistence type="predicted"/>
<dbReference type="SUPFAM" id="SSF51735">
    <property type="entry name" value="NAD(P)-binding Rossmann-fold domains"/>
    <property type="match status" value="1"/>
</dbReference>
<dbReference type="PANTHER" id="PTHR43103">
    <property type="entry name" value="NUCLEOSIDE-DIPHOSPHATE-SUGAR EPIMERASE"/>
    <property type="match status" value="1"/>
</dbReference>
<dbReference type="InterPro" id="IPR001509">
    <property type="entry name" value="Epimerase_deHydtase"/>
</dbReference>
<name>A0ABM5UVW1_9BURK</name>
<evidence type="ECO:0000256" key="1">
    <source>
        <dbReference type="ARBA" id="ARBA00022857"/>
    </source>
</evidence>
<keyword evidence="1" id="KW-0521">NADP</keyword>
<sequence>MTMSDLQDSQDQHQQPRPFKRLLLTGAAGNLGQVLRERLKPWTDVVRLSDIGDLGAAAPGEEIAACDLADKAAVYEMLEGVDAVLHFGGRSLEAPFEQLMHANIQGTYNLYEGVHKRGIRRVIYASSSHAVGYYPTTERIDADSPLRPDGLYGLTKCFGESLSRYYFDRFGVETVCLRIGSCFPEPRNARMLATFLSYEDFVELVRCALFTPRVGRTIVYGVSANRIDWWDNSKAGHLGFAAHDSADEFAARFPFNGAWPAADDAGNFQGGPFILAGPQYE</sequence>
<keyword evidence="2" id="KW-0119">Carbohydrate metabolism</keyword>
<accession>A0ABM5UVW1</accession>
<dbReference type="Gene3D" id="3.40.50.720">
    <property type="entry name" value="NAD(P)-binding Rossmann-like Domain"/>
    <property type="match status" value="1"/>
</dbReference>
<evidence type="ECO:0000313" key="4">
    <source>
        <dbReference type="EMBL" id="AKZ61333.1"/>
    </source>
</evidence>
<feature type="domain" description="NAD-dependent epimerase/dehydratase" evidence="3">
    <location>
        <begin position="23"/>
        <end position="185"/>
    </location>
</feature>
<evidence type="ECO:0000313" key="5">
    <source>
        <dbReference type="Proteomes" id="UP000063429"/>
    </source>
</evidence>
<dbReference type="PANTHER" id="PTHR43103:SF3">
    <property type="entry name" value="ADP-L-GLYCERO-D-MANNO-HEPTOSE-6-EPIMERASE"/>
    <property type="match status" value="1"/>
</dbReference>
<dbReference type="RefSeq" id="WP_053194758.1">
    <property type="nucleotide sequence ID" value="NZ_CP011409.1"/>
</dbReference>